<dbReference type="GO" id="GO:0003735">
    <property type="term" value="F:structural constituent of ribosome"/>
    <property type="evidence" value="ECO:0007669"/>
    <property type="project" value="InterPro"/>
</dbReference>
<comment type="caution">
    <text evidence="5">The sequence shown here is derived from an EMBL/GenBank/DDBJ whole genome shotgun (WGS) entry which is preliminary data.</text>
</comment>
<dbReference type="AlphaFoldDB" id="A0AAE4VM16"/>
<dbReference type="GO" id="GO:0005840">
    <property type="term" value="C:ribosome"/>
    <property type="evidence" value="ECO:0007669"/>
    <property type="project" value="UniProtKB-KW"/>
</dbReference>
<dbReference type="InterPro" id="IPR013025">
    <property type="entry name" value="Ribosomal_uL23-like"/>
</dbReference>
<evidence type="ECO:0000313" key="6">
    <source>
        <dbReference type="Proteomes" id="UP001289135"/>
    </source>
</evidence>
<dbReference type="InterPro" id="IPR012677">
    <property type="entry name" value="Nucleotide-bd_a/b_plait_sf"/>
</dbReference>
<accession>A0AAE4VM16</accession>
<reference evidence="5" key="1">
    <citation type="submission" date="2023-02" db="EMBL/GenBank/DDBJ databases">
        <title>Host association and intracellularity evolved multiple times independently in the Rickettsiales.</title>
        <authorList>
            <person name="Castelli M."/>
            <person name="Nardi T."/>
            <person name="Gammuto L."/>
            <person name="Bellinzona G."/>
            <person name="Sabaneyeva E."/>
            <person name="Potekhin A."/>
            <person name="Serra V."/>
            <person name="Petroni G."/>
            <person name="Sassera D."/>
        </authorList>
    </citation>
    <scope>NUCLEOTIDE SEQUENCE</scope>
    <source>
        <strain evidence="5">USBL-36I1</strain>
    </source>
</reference>
<organism evidence="5 6">
    <name type="scientific">Lyticum sinuosum</name>
    <dbReference type="NCBI Taxonomy" id="1332059"/>
    <lineage>
        <taxon>Bacteria</taxon>
        <taxon>Pseudomonadati</taxon>
        <taxon>Pseudomonadota</taxon>
        <taxon>Alphaproteobacteria</taxon>
        <taxon>Rickettsiales</taxon>
        <taxon>Lyticum</taxon>
    </lineage>
</organism>
<dbReference type="GO" id="GO:1990904">
    <property type="term" value="C:ribonucleoprotein complex"/>
    <property type="evidence" value="ECO:0007669"/>
    <property type="project" value="UniProtKB-KW"/>
</dbReference>
<evidence type="ECO:0000256" key="1">
    <source>
        <dbReference type="ARBA" id="ARBA00006700"/>
    </source>
</evidence>
<evidence type="ECO:0000256" key="3">
    <source>
        <dbReference type="ARBA" id="ARBA00023274"/>
    </source>
</evidence>
<dbReference type="SUPFAM" id="SSF54189">
    <property type="entry name" value="Ribosomal proteins S24e, L23 and L15e"/>
    <property type="match status" value="1"/>
</dbReference>
<dbReference type="Pfam" id="PF00276">
    <property type="entry name" value="Ribosomal_L23"/>
    <property type="match status" value="1"/>
</dbReference>
<evidence type="ECO:0000256" key="2">
    <source>
        <dbReference type="ARBA" id="ARBA00022980"/>
    </source>
</evidence>
<evidence type="ECO:0000256" key="4">
    <source>
        <dbReference type="ARBA" id="ARBA00035481"/>
    </source>
</evidence>
<keyword evidence="2 5" id="KW-0689">Ribosomal protein</keyword>
<keyword evidence="6" id="KW-1185">Reference proteome</keyword>
<dbReference type="Gene3D" id="3.30.70.330">
    <property type="match status" value="1"/>
</dbReference>
<evidence type="ECO:0000313" key="5">
    <source>
        <dbReference type="EMBL" id="MDZ5761188.1"/>
    </source>
</evidence>
<sequence length="100" mass="11512">MEDFSQFFIKKVHITQKSTAGGDTSLFRSFIVDKKMTKHHIKRYFKLMGMNVITVNIVNIPAKKKVFNGKIGFRSSRKKAVVKFENISGFSDEIELLPQN</sequence>
<comment type="similarity">
    <text evidence="1">Belongs to the universal ribosomal protein uL23 family.</text>
</comment>
<keyword evidence="3" id="KW-0687">Ribonucleoprotein</keyword>
<protein>
    <recommendedName>
        <fullName evidence="4">50S ribosomal protein L23</fullName>
    </recommendedName>
</protein>
<gene>
    <name evidence="5" type="ORF">Lyticum_00355</name>
</gene>
<dbReference type="RefSeq" id="WP_322498606.1">
    <property type="nucleotide sequence ID" value="NZ_JARGYU010000001.1"/>
</dbReference>
<proteinExistence type="inferred from homology"/>
<name>A0AAE4VM16_9RICK</name>
<dbReference type="EMBL" id="JARGYU010000001">
    <property type="protein sequence ID" value="MDZ5761188.1"/>
    <property type="molecule type" value="Genomic_DNA"/>
</dbReference>
<dbReference type="GO" id="GO:0006412">
    <property type="term" value="P:translation"/>
    <property type="evidence" value="ECO:0007669"/>
    <property type="project" value="InterPro"/>
</dbReference>
<dbReference type="InterPro" id="IPR012678">
    <property type="entry name" value="Ribosomal_uL23/eL15/eS24_sf"/>
</dbReference>
<dbReference type="Proteomes" id="UP001289135">
    <property type="component" value="Unassembled WGS sequence"/>
</dbReference>